<evidence type="ECO:0000256" key="3">
    <source>
        <dbReference type="ARBA" id="ARBA00022692"/>
    </source>
</evidence>
<evidence type="ECO:0000256" key="2">
    <source>
        <dbReference type="ARBA" id="ARBA00010199"/>
    </source>
</evidence>
<dbReference type="AlphaFoldDB" id="A0AAD5GN86"/>
<feature type="transmembrane region" description="Helical" evidence="6">
    <location>
        <begin position="321"/>
        <end position="342"/>
    </location>
</feature>
<dbReference type="NCBIfam" id="TIGR00797">
    <property type="entry name" value="matE"/>
    <property type="match status" value="1"/>
</dbReference>
<feature type="transmembrane region" description="Helical" evidence="6">
    <location>
        <begin position="26"/>
        <end position="48"/>
    </location>
</feature>
<dbReference type="InterPro" id="IPR002528">
    <property type="entry name" value="MATE_fam"/>
</dbReference>
<dbReference type="GO" id="GO:1990961">
    <property type="term" value="P:xenobiotic detoxification by transmembrane export across the plasma membrane"/>
    <property type="evidence" value="ECO:0007669"/>
    <property type="project" value="InterPro"/>
</dbReference>
<keyword evidence="5 6" id="KW-0472">Membrane</keyword>
<reference evidence="7" key="1">
    <citation type="submission" date="2022-06" db="EMBL/GenBank/DDBJ databases">
        <title>Uncovering the hologenomic basis of an extraordinary plant invasion.</title>
        <authorList>
            <person name="Bieker V.C."/>
            <person name="Martin M.D."/>
            <person name="Gilbert T."/>
            <person name="Hodgins K."/>
            <person name="Battlay P."/>
            <person name="Petersen B."/>
            <person name="Wilson J."/>
        </authorList>
    </citation>
    <scope>NUCLEOTIDE SEQUENCE</scope>
    <source>
        <strain evidence="7">AA19_3_7</strain>
        <tissue evidence="7">Leaf</tissue>
    </source>
</reference>
<feature type="transmembrane region" description="Helical" evidence="6">
    <location>
        <begin position="247"/>
        <end position="277"/>
    </location>
</feature>
<feature type="transmembrane region" description="Helical" evidence="6">
    <location>
        <begin position="729"/>
        <end position="750"/>
    </location>
</feature>
<evidence type="ECO:0000256" key="5">
    <source>
        <dbReference type="ARBA" id="ARBA00023136"/>
    </source>
</evidence>
<feature type="transmembrane region" description="Helical" evidence="6">
    <location>
        <begin position="697"/>
        <end position="717"/>
    </location>
</feature>
<dbReference type="Proteomes" id="UP001206925">
    <property type="component" value="Unassembled WGS sequence"/>
</dbReference>
<feature type="transmembrane region" description="Helical" evidence="6">
    <location>
        <begin position="653"/>
        <end position="677"/>
    </location>
</feature>
<feature type="non-terminal residue" evidence="7">
    <location>
        <position position="799"/>
    </location>
</feature>
<gene>
    <name evidence="7" type="ORF">M8C21_009926</name>
</gene>
<comment type="caution">
    <text evidence="7">The sequence shown here is derived from an EMBL/GenBank/DDBJ whole genome shotgun (WGS) entry which is preliminary data.</text>
</comment>
<evidence type="ECO:0000313" key="7">
    <source>
        <dbReference type="EMBL" id="KAI7749020.1"/>
    </source>
</evidence>
<feature type="transmembrane region" description="Helical" evidence="6">
    <location>
        <begin position="68"/>
        <end position="86"/>
    </location>
</feature>
<evidence type="ECO:0000313" key="8">
    <source>
        <dbReference type="Proteomes" id="UP001206925"/>
    </source>
</evidence>
<name>A0AAD5GN86_AMBAR</name>
<dbReference type="PANTHER" id="PTHR11206">
    <property type="entry name" value="MULTIDRUG RESISTANCE PROTEIN"/>
    <property type="match status" value="1"/>
</dbReference>
<evidence type="ECO:0000256" key="4">
    <source>
        <dbReference type="ARBA" id="ARBA00022989"/>
    </source>
</evidence>
<dbReference type="Pfam" id="PF01554">
    <property type="entry name" value="MatE"/>
    <property type="match status" value="3"/>
</dbReference>
<feature type="transmembrane region" description="Helical" evidence="6">
    <location>
        <begin position="756"/>
        <end position="781"/>
    </location>
</feature>
<dbReference type="EMBL" id="JAMZMK010006417">
    <property type="protein sequence ID" value="KAI7749020.1"/>
    <property type="molecule type" value="Genomic_DNA"/>
</dbReference>
<organism evidence="7 8">
    <name type="scientific">Ambrosia artemisiifolia</name>
    <name type="common">Common ragweed</name>
    <dbReference type="NCBI Taxonomy" id="4212"/>
    <lineage>
        <taxon>Eukaryota</taxon>
        <taxon>Viridiplantae</taxon>
        <taxon>Streptophyta</taxon>
        <taxon>Embryophyta</taxon>
        <taxon>Tracheophyta</taxon>
        <taxon>Spermatophyta</taxon>
        <taxon>Magnoliopsida</taxon>
        <taxon>eudicotyledons</taxon>
        <taxon>Gunneridae</taxon>
        <taxon>Pentapetalae</taxon>
        <taxon>asterids</taxon>
        <taxon>campanulids</taxon>
        <taxon>Asterales</taxon>
        <taxon>Asteraceae</taxon>
        <taxon>Asteroideae</taxon>
        <taxon>Heliantheae alliance</taxon>
        <taxon>Heliantheae</taxon>
        <taxon>Ambrosia</taxon>
    </lineage>
</organism>
<feature type="transmembrane region" description="Helical" evidence="6">
    <location>
        <begin position="348"/>
        <end position="373"/>
    </location>
</feature>
<proteinExistence type="inferred from homology"/>
<feature type="transmembrane region" description="Helical" evidence="6">
    <location>
        <begin position="170"/>
        <end position="193"/>
    </location>
</feature>
<feature type="transmembrane region" description="Helical" evidence="6">
    <location>
        <begin position="98"/>
        <end position="121"/>
    </location>
</feature>
<evidence type="ECO:0000256" key="6">
    <source>
        <dbReference type="RuleBase" id="RU004914"/>
    </source>
</evidence>
<sequence>FGMASALETLCGQAYGARQYHRLGTYTFAAIVCLILVCFPISILWIYIDKLLILLGQDPLISAEARKFSVWLIPTLFPYSILQLFIRYLLSQSLIFPMLWSSVAVLVIHVPVCWALVFWLGLGTAGAALAIGISYTLNVIFLGFYLYHSEACEKTRVTFSVDGLKSMREFFHFAIPSAVILEWWSYEIVILLSGLLPNPQLETSVLSICLTVGVLHYYIPYSFGAAVSTRISNELGAGNPQAAKNALLAATGLGAVEVIIAITTLFCSRSILGYAFGNEQELVDYVKDITLLLCFTIFADTVQVILSGVARGSGWQHIGAYINLGSYYLAGIPMALVLGFVVDLRGKGLWSGLIIGSIVQCILLALITCSTNWEKQATMARERLFVQAIIDNLDFPICNWSTLLKNAKVSHVMRENITKEGLLLRAEPPRRWDIVLTEEMKRSCHIALPMVVVMVSQNLLRVVSMSMVGHLGELELASSAIATSFANVTGYSLLCGSFLPYSPTPYSNYSFDTYCLKVSSFQCYGAQSRAAEPALAIGISYTLNMVFLGFYLYHSQACEKTRVTFSVEGFKTIREFIRFATPSALMTCLEWWSFEIIALLSGLLPNPRLETSMLSICLTVSALHYYIPYSFGAAASTRISNELGAGNPQAAKTALLAVTGLGAVEVIIAITTLFFSRSILGYAFGNEQDLVDYVKDITLLLCFTIFADTIQAILSGVARGSGWQHIGAYINLGSYYLVGTPMALVLGFVVHLKGKGLWGGLVIGSIVQCILLALIACSTNWEKQATMARERIFVQAIID</sequence>
<keyword evidence="3 6" id="KW-0812">Transmembrane</keyword>
<keyword evidence="8" id="KW-1185">Reference proteome</keyword>
<feature type="transmembrane region" description="Helical" evidence="6">
    <location>
        <begin position="612"/>
        <end position="632"/>
    </location>
</feature>
<feature type="transmembrane region" description="Helical" evidence="6">
    <location>
        <begin position="205"/>
        <end position="227"/>
    </location>
</feature>
<keyword evidence="4 6" id="KW-1133">Transmembrane helix</keyword>
<comment type="subcellular location">
    <subcellularLocation>
        <location evidence="1">Membrane</location>
        <topology evidence="1">Multi-pass membrane protein</topology>
    </subcellularLocation>
</comment>
<dbReference type="GO" id="GO:0015297">
    <property type="term" value="F:antiporter activity"/>
    <property type="evidence" value="ECO:0007669"/>
    <property type="project" value="InterPro"/>
</dbReference>
<dbReference type="InterPro" id="IPR045069">
    <property type="entry name" value="MATE_euk"/>
</dbReference>
<feature type="transmembrane region" description="Helical" evidence="6">
    <location>
        <begin position="289"/>
        <end position="309"/>
    </location>
</feature>
<feature type="transmembrane region" description="Helical" evidence="6">
    <location>
        <begin position="127"/>
        <end position="147"/>
    </location>
</feature>
<dbReference type="GO" id="GO:0016020">
    <property type="term" value="C:membrane"/>
    <property type="evidence" value="ECO:0007669"/>
    <property type="project" value="UniProtKB-SubCell"/>
</dbReference>
<accession>A0AAD5GN86</accession>
<comment type="similarity">
    <text evidence="2 6">Belongs to the multi antimicrobial extrusion (MATE) (TC 2.A.66.1) family.</text>
</comment>
<dbReference type="GO" id="GO:0042910">
    <property type="term" value="F:xenobiotic transmembrane transporter activity"/>
    <property type="evidence" value="ECO:0007669"/>
    <property type="project" value="InterPro"/>
</dbReference>
<feature type="transmembrane region" description="Helical" evidence="6">
    <location>
        <begin position="534"/>
        <end position="553"/>
    </location>
</feature>
<evidence type="ECO:0000256" key="1">
    <source>
        <dbReference type="ARBA" id="ARBA00004141"/>
    </source>
</evidence>
<protein>
    <recommendedName>
        <fullName evidence="6">Protein DETOXIFICATION</fullName>
    </recommendedName>
    <alternativeName>
        <fullName evidence="6">Multidrug and toxic compound extrusion protein</fullName>
    </alternativeName>
</protein>
<dbReference type="CDD" id="cd13132">
    <property type="entry name" value="MATE_eukaryotic"/>
    <property type="match status" value="2"/>
</dbReference>